<comment type="caution">
    <text evidence="1">The sequence shown here is derived from an EMBL/GenBank/DDBJ whole genome shotgun (WGS) entry which is preliminary data.</text>
</comment>
<dbReference type="AlphaFoldDB" id="A0AAD5H6L6"/>
<name>A0AAD5H6L6_9CHLO</name>
<accession>A0AAD5H6L6</accession>
<protein>
    <submittedName>
        <fullName evidence="1">Uncharacterized protein</fullName>
    </submittedName>
</protein>
<organism evidence="1 2">
    <name type="scientific">Chlorella ohadii</name>
    <dbReference type="NCBI Taxonomy" id="2649997"/>
    <lineage>
        <taxon>Eukaryota</taxon>
        <taxon>Viridiplantae</taxon>
        <taxon>Chlorophyta</taxon>
        <taxon>core chlorophytes</taxon>
        <taxon>Trebouxiophyceae</taxon>
        <taxon>Chlorellales</taxon>
        <taxon>Chlorellaceae</taxon>
        <taxon>Chlorella clade</taxon>
        <taxon>Chlorella</taxon>
    </lineage>
</organism>
<dbReference type="Proteomes" id="UP001205105">
    <property type="component" value="Unassembled WGS sequence"/>
</dbReference>
<evidence type="ECO:0000313" key="2">
    <source>
        <dbReference type="Proteomes" id="UP001205105"/>
    </source>
</evidence>
<evidence type="ECO:0000313" key="1">
    <source>
        <dbReference type="EMBL" id="KAI7845841.1"/>
    </source>
</evidence>
<sequence length="116" mass="13121">MLIKGEPWSPADHQHYPPAFRAAVRTLLLAHRRSGTAVPRRSTRAAARQAAKESQVCPLSQLEPECLMAVVRHLAEPPLAPWLFKQPWIEVIPPDVDAIYQYEPDDYMGDEWGCCC</sequence>
<reference evidence="1" key="1">
    <citation type="submission" date="2020-11" db="EMBL/GenBank/DDBJ databases">
        <title>Chlorella ohadii genome sequencing and assembly.</title>
        <authorList>
            <person name="Murik O."/>
            <person name="Treves H."/>
            <person name="Kedem I."/>
            <person name="Shotland Y."/>
            <person name="Kaplan A."/>
        </authorList>
    </citation>
    <scope>NUCLEOTIDE SEQUENCE</scope>
    <source>
        <strain evidence="1">1</strain>
    </source>
</reference>
<gene>
    <name evidence="1" type="ORF">COHA_000575</name>
</gene>
<keyword evidence="2" id="KW-1185">Reference proteome</keyword>
<proteinExistence type="predicted"/>
<dbReference type="EMBL" id="JADXDR010000012">
    <property type="protein sequence ID" value="KAI7845841.1"/>
    <property type="molecule type" value="Genomic_DNA"/>
</dbReference>